<keyword evidence="1" id="KW-1133">Transmembrane helix</keyword>
<dbReference type="Pfam" id="PF01478">
    <property type="entry name" value="Peptidase_A24"/>
    <property type="match status" value="1"/>
</dbReference>
<dbReference type="RefSeq" id="WP_394835970.1">
    <property type="nucleotide sequence ID" value="NZ_CP089983.1"/>
</dbReference>
<accession>A0ABZ2L5U9</accession>
<proteinExistence type="predicted"/>
<protein>
    <submittedName>
        <fullName evidence="3">A24 family peptidase</fullName>
    </submittedName>
</protein>
<organism evidence="3 4">
    <name type="scientific">Pendulispora rubella</name>
    <dbReference type="NCBI Taxonomy" id="2741070"/>
    <lineage>
        <taxon>Bacteria</taxon>
        <taxon>Pseudomonadati</taxon>
        <taxon>Myxococcota</taxon>
        <taxon>Myxococcia</taxon>
        <taxon>Myxococcales</taxon>
        <taxon>Sorangiineae</taxon>
        <taxon>Pendulisporaceae</taxon>
        <taxon>Pendulispora</taxon>
    </lineage>
</organism>
<dbReference type="Gene3D" id="1.20.120.1220">
    <property type="match status" value="1"/>
</dbReference>
<sequence length="139" mass="14320">MSIGLAVFAVVLALVAVVFERRTGHIPNYLTLPMIPLGVLSGCLDGAWEAHGIGLVLGVVFGLIVYFQGGSGGGAVKLFAAVSGFLGGDRTMSAIIVLAGLSVIGRGVERLRRDPIELPGSPLIAGASVIAIVYRYFAP</sequence>
<feature type="transmembrane region" description="Helical" evidence="1">
    <location>
        <begin position="55"/>
        <end position="79"/>
    </location>
</feature>
<feature type="transmembrane region" description="Helical" evidence="1">
    <location>
        <begin position="91"/>
        <end position="108"/>
    </location>
</feature>
<evidence type="ECO:0000259" key="2">
    <source>
        <dbReference type="Pfam" id="PF01478"/>
    </source>
</evidence>
<feature type="transmembrane region" description="Helical" evidence="1">
    <location>
        <begin position="120"/>
        <end position="137"/>
    </location>
</feature>
<evidence type="ECO:0000256" key="1">
    <source>
        <dbReference type="SAM" id="Phobius"/>
    </source>
</evidence>
<dbReference type="InterPro" id="IPR000045">
    <property type="entry name" value="Prepilin_IV_endopep_pep"/>
</dbReference>
<feature type="transmembrane region" description="Helical" evidence="1">
    <location>
        <begin position="29"/>
        <end position="48"/>
    </location>
</feature>
<evidence type="ECO:0000313" key="4">
    <source>
        <dbReference type="Proteomes" id="UP001374803"/>
    </source>
</evidence>
<dbReference type="Proteomes" id="UP001374803">
    <property type="component" value="Chromosome"/>
</dbReference>
<keyword evidence="1" id="KW-0472">Membrane</keyword>
<reference evidence="3" key="1">
    <citation type="submission" date="2021-12" db="EMBL/GenBank/DDBJ databases">
        <title>Discovery of the Pendulisporaceae a myxobacterial family with distinct sporulation behavior and unique specialized metabolism.</title>
        <authorList>
            <person name="Garcia R."/>
            <person name="Popoff A."/>
            <person name="Bader C.D."/>
            <person name="Loehr J."/>
            <person name="Walesch S."/>
            <person name="Walt C."/>
            <person name="Boldt J."/>
            <person name="Bunk B."/>
            <person name="Haeckl F.J.F.P.J."/>
            <person name="Gunesch A.P."/>
            <person name="Birkelbach J."/>
            <person name="Nuebel U."/>
            <person name="Pietschmann T."/>
            <person name="Bach T."/>
            <person name="Mueller R."/>
        </authorList>
    </citation>
    <scope>NUCLEOTIDE SEQUENCE</scope>
    <source>
        <strain evidence="3">MSr11367</strain>
    </source>
</reference>
<keyword evidence="4" id="KW-1185">Reference proteome</keyword>
<name>A0ABZ2L5U9_9BACT</name>
<gene>
    <name evidence="3" type="ORF">LVJ94_03570</name>
</gene>
<keyword evidence="1" id="KW-0812">Transmembrane</keyword>
<feature type="domain" description="Prepilin type IV endopeptidase peptidase" evidence="2">
    <location>
        <begin position="8"/>
        <end position="97"/>
    </location>
</feature>
<dbReference type="EMBL" id="CP089983">
    <property type="protein sequence ID" value="WXB06324.1"/>
    <property type="molecule type" value="Genomic_DNA"/>
</dbReference>
<evidence type="ECO:0000313" key="3">
    <source>
        <dbReference type="EMBL" id="WXB06324.1"/>
    </source>
</evidence>